<accession>A0A420I5U0</accession>
<evidence type="ECO:0000313" key="3">
    <source>
        <dbReference type="Proteomes" id="UP000286134"/>
    </source>
</evidence>
<reference evidence="2 3" key="1">
    <citation type="journal article" date="2018" name="BMC Genomics">
        <title>Comparative genome analyses reveal sequence features reflecting distinct modes of host-adaptation between dicot and monocot powdery mildew.</title>
        <authorList>
            <person name="Wu Y."/>
            <person name="Ma X."/>
            <person name="Pan Z."/>
            <person name="Kale S.D."/>
            <person name="Song Y."/>
            <person name="King H."/>
            <person name="Zhang Q."/>
            <person name="Presley C."/>
            <person name="Deng X."/>
            <person name="Wei C.I."/>
            <person name="Xiao S."/>
        </authorList>
    </citation>
    <scope>NUCLEOTIDE SEQUENCE [LARGE SCALE GENOMIC DNA]</scope>
    <source>
        <strain evidence="2">UMSG2</strain>
    </source>
</reference>
<name>A0A420I5U0_9PEZI</name>
<dbReference type="Proteomes" id="UP000286134">
    <property type="component" value="Unassembled WGS sequence"/>
</dbReference>
<proteinExistence type="predicted"/>
<evidence type="ECO:0000313" key="2">
    <source>
        <dbReference type="EMBL" id="RKF65026.1"/>
    </source>
</evidence>
<comment type="caution">
    <text evidence="2">The sequence shown here is derived from an EMBL/GenBank/DDBJ whole genome shotgun (WGS) entry which is preliminary data.</text>
</comment>
<protein>
    <submittedName>
        <fullName evidence="2">Uncharacterized protein</fullName>
    </submittedName>
</protein>
<dbReference type="EMBL" id="MCFK01001385">
    <property type="protein sequence ID" value="RKF65026.1"/>
    <property type="molecule type" value="Genomic_DNA"/>
</dbReference>
<dbReference type="AlphaFoldDB" id="A0A420I5U0"/>
<organism evidence="2 3">
    <name type="scientific">Erysiphe neolycopersici</name>
    <dbReference type="NCBI Taxonomy" id="212602"/>
    <lineage>
        <taxon>Eukaryota</taxon>
        <taxon>Fungi</taxon>
        <taxon>Dikarya</taxon>
        <taxon>Ascomycota</taxon>
        <taxon>Pezizomycotina</taxon>
        <taxon>Leotiomycetes</taxon>
        <taxon>Erysiphales</taxon>
        <taxon>Erysiphaceae</taxon>
        <taxon>Erysiphe</taxon>
    </lineage>
</organism>
<keyword evidence="3" id="KW-1185">Reference proteome</keyword>
<evidence type="ECO:0000256" key="1">
    <source>
        <dbReference type="SAM" id="MobiDB-lite"/>
    </source>
</evidence>
<sequence length="109" mass="12714">MERITKGNKEPATVKPKNLTTNNMERDQFSVPCSQAIWNPDRGQFKAPEKYTDWTAKLGHRIIVIWLRKYWCELVIECDLDKSTLDVRNSDKPIRPSLKPLSITQDLEI</sequence>
<gene>
    <name evidence="2" type="ORF">OnM2_013024</name>
</gene>
<feature type="region of interest" description="Disordered" evidence="1">
    <location>
        <begin position="1"/>
        <end position="25"/>
    </location>
</feature>